<organism evidence="1 2">
    <name type="scientific">Priestia megaterium (strain ATCC 14581 / DSM 32 / CCUG 1817 / JCM 2506 / NBRC 15308 / NCIMB 9376 / NCTC 10342 / NRRL B-14308 / VKM B-512 / Ford 19)</name>
    <name type="common">Bacillus megaterium</name>
    <dbReference type="NCBI Taxonomy" id="1348623"/>
    <lineage>
        <taxon>Bacteria</taxon>
        <taxon>Bacillati</taxon>
        <taxon>Bacillota</taxon>
        <taxon>Bacilli</taxon>
        <taxon>Bacillales</taxon>
        <taxon>Bacillaceae</taxon>
        <taxon>Priestia</taxon>
    </lineage>
</organism>
<reference evidence="1 2" key="1">
    <citation type="journal article" date="2015" name="Genome Announc.">
        <title>Complete genome sequences for 35 biothreat assay-relevant bacillus species.</title>
        <authorList>
            <person name="Johnson S.L."/>
            <person name="Daligault H.E."/>
            <person name="Davenport K.W."/>
            <person name="Jaissle J."/>
            <person name="Frey K.G."/>
            <person name="Ladner J.T."/>
            <person name="Broomall S.M."/>
            <person name="Bishop-Lilly K.A."/>
            <person name="Bruce D.C."/>
            <person name="Gibbons H.S."/>
            <person name="Coyne S.R."/>
            <person name="Lo C.C."/>
            <person name="Meincke L."/>
            <person name="Munk A.C."/>
            <person name="Koroleva G.I."/>
            <person name="Rosenzweig C.N."/>
            <person name="Palacios G.F."/>
            <person name="Redden C.L."/>
            <person name="Minogue T.D."/>
            <person name="Chain P.S."/>
        </authorList>
    </citation>
    <scope>NUCLEOTIDE SEQUENCE [LARGE SCALE GENOMIC DNA]</scope>
    <source>
        <strain evidence="2">ATCC 14581 / DSM 32 / JCM 2506 / NBRC 15308 / NCIMB 9376 / NCTC 10342 / NRRL B-14308 / VKM B-512</strain>
    </source>
</reference>
<dbReference type="Pfam" id="PF14035">
    <property type="entry name" value="YlzJ"/>
    <property type="match status" value="1"/>
</dbReference>
<dbReference type="InterPro" id="IPR025619">
    <property type="entry name" value="YlzJ"/>
</dbReference>
<dbReference type="GeneID" id="93644527"/>
<dbReference type="HOGENOM" id="CLU_189760_1_0_9"/>
<protein>
    <submittedName>
        <fullName evidence="1">YlzJ-like family protein</fullName>
    </submittedName>
</protein>
<dbReference type="KEGG" id="bmeg:BG04_1051"/>
<evidence type="ECO:0000313" key="1">
    <source>
        <dbReference type="EMBL" id="AJI25425.1"/>
    </source>
</evidence>
<dbReference type="Proteomes" id="UP000031829">
    <property type="component" value="Chromosome"/>
</dbReference>
<sequence>MILYTMMPQELIFQQSYHQEQSQPKLINHNGIPVIVEENEQKQQQIVRILSTNPQDYLNENYYPGQILS</sequence>
<dbReference type="RefSeq" id="WP_013058819.1">
    <property type="nucleotide sequence ID" value="NZ_BCVB01000001.1"/>
</dbReference>
<name>A0A0B6AKP6_PRIM2</name>
<accession>A0A0B6AKP6</accession>
<dbReference type="AlphaFoldDB" id="A0A0B6AKP6"/>
<dbReference type="EMBL" id="CP009920">
    <property type="protein sequence ID" value="AJI25425.1"/>
    <property type="molecule type" value="Genomic_DNA"/>
</dbReference>
<proteinExistence type="predicted"/>
<gene>
    <name evidence="1" type="ORF">BG04_1051</name>
</gene>
<evidence type="ECO:0000313" key="2">
    <source>
        <dbReference type="Proteomes" id="UP000031829"/>
    </source>
</evidence>